<geneLocation type="mitochondrion" evidence="1"/>
<reference evidence="1" key="1">
    <citation type="journal article" date="2015" name="Genome Biol. Evol.">
        <title>Organellar Genomes of White Spruce (Picea glauca): Assembly and Annotation.</title>
        <authorList>
            <person name="Jackman S.D."/>
            <person name="Warren R.L."/>
            <person name="Gibb E.A."/>
            <person name="Vandervalk B.P."/>
            <person name="Mohamadi H."/>
            <person name="Chu J."/>
            <person name="Raymond A."/>
            <person name="Pleasance S."/>
            <person name="Coope R."/>
            <person name="Wildung M.R."/>
            <person name="Ritland C.E."/>
            <person name="Bousquet J."/>
            <person name="Jones S.J."/>
            <person name="Bohlmann J."/>
            <person name="Birol I."/>
        </authorList>
    </citation>
    <scope>NUCLEOTIDE SEQUENCE [LARGE SCALE GENOMIC DNA]</scope>
    <source>
        <tissue evidence="1">Flushing bud</tissue>
    </source>
</reference>
<accession>A0A101LWQ1</accession>
<keyword evidence="1" id="KW-0496">Mitochondrion</keyword>
<protein>
    <submittedName>
        <fullName evidence="1">Uncharacterized protein</fullName>
    </submittedName>
</protein>
<dbReference type="EMBL" id="LKAM01000010">
    <property type="protein sequence ID" value="KUM46767.1"/>
    <property type="molecule type" value="Genomic_DNA"/>
</dbReference>
<gene>
    <name evidence="1" type="ORF">ABT39_MTgene1449</name>
</gene>
<name>A0A101LWQ1_PICGL</name>
<dbReference type="AlphaFoldDB" id="A0A101LWQ1"/>
<comment type="caution">
    <text evidence="1">The sequence shown here is derived from an EMBL/GenBank/DDBJ whole genome shotgun (WGS) entry which is preliminary data.</text>
</comment>
<proteinExistence type="predicted"/>
<sequence>MCVDKAGRKDDPVFHYEKEHVFRRMTGSIRSADRSPNEWRDLFFLFI</sequence>
<organism evidence="1">
    <name type="scientific">Picea glauca</name>
    <name type="common">White spruce</name>
    <name type="synonym">Pinus glauca</name>
    <dbReference type="NCBI Taxonomy" id="3330"/>
    <lineage>
        <taxon>Eukaryota</taxon>
        <taxon>Viridiplantae</taxon>
        <taxon>Streptophyta</taxon>
        <taxon>Embryophyta</taxon>
        <taxon>Tracheophyta</taxon>
        <taxon>Spermatophyta</taxon>
        <taxon>Pinopsida</taxon>
        <taxon>Pinidae</taxon>
        <taxon>Conifers I</taxon>
        <taxon>Pinales</taxon>
        <taxon>Pinaceae</taxon>
        <taxon>Picea</taxon>
    </lineage>
</organism>
<evidence type="ECO:0000313" key="1">
    <source>
        <dbReference type="EMBL" id="KUM46767.1"/>
    </source>
</evidence>